<dbReference type="SUPFAM" id="SSF52317">
    <property type="entry name" value="Class I glutamine amidotransferase-like"/>
    <property type="match status" value="1"/>
</dbReference>
<dbReference type="AlphaFoldDB" id="A0AAV5CE72"/>
<keyword evidence="4" id="KW-0315">Glutamine amidotransferase</keyword>
<dbReference type="InterPro" id="IPR029062">
    <property type="entry name" value="Class_I_gatase-like"/>
</dbReference>
<keyword evidence="7" id="KW-1185">Reference proteome</keyword>
<accession>A0AAV5CE72</accession>
<dbReference type="PROSITE" id="PS51273">
    <property type="entry name" value="GATASE_TYPE_1"/>
    <property type="match status" value="1"/>
</dbReference>
<dbReference type="CDD" id="cd01743">
    <property type="entry name" value="GATase1_Anthranilate_Synthase"/>
    <property type="match status" value="1"/>
</dbReference>
<dbReference type="Pfam" id="PF00117">
    <property type="entry name" value="GATase"/>
    <property type="match status" value="1"/>
</dbReference>
<reference evidence="6" key="1">
    <citation type="journal article" date="2018" name="DNA Res.">
        <title>Multiple hybrid de novo genome assembly of finger millet, an orphan allotetraploid crop.</title>
        <authorList>
            <person name="Hatakeyama M."/>
            <person name="Aluri S."/>
            <person name="Balachadran M.T."/>
            <person name="Sivarajan S.R."/>
            <person name="Patrignani A."/>
            <person name="Gruter S."/>
            <person name="Poveda L."/>
            <person name="Shimizu-Inatsugi R."/>
            <person name="Baeten J."/>
            <person name="Francoijs K.J."/>
            <person name="Nataraja K.N."/>
            <person name="Reddy Y.A.N."/>
            <person name="Phadnis S."/>
            <person name="Ravikumar R.L."/>
            <person name="Schlapbach R."/>
            <person name="Sreeman S.M."/>
            <person name="Shimizu K.K."/>
        </authorList>
    </citation>
    <scope>NUCLEOTIDE SEQUENCE</scope>
</reference>
<keyword evidence="3" id="KW-0057">Aromatic amino acid biosynthesis</keyword>
<dbReference type="InterPro" id="IPR050472">
    <property type="entry name" value="Anth_synth/Amidotransfase"/>
</dbReference>
<sequence length="236" mass="26028">MAYAARILPRIQHSASPGAMPLSDPRRPSVLRVGALCGSPTIEKQKSVAKCVTSAVDGGAAFGVKQNTRPILVIDNYDSFTYNLCQYMGEVGADFEVYRNDEITVDEIKKISPRGILVSPGPGKVIRSPYGVVHGNGSLVHYDDKLDGMLFSSLPNPFQAGRYHSLVTERESFPHEALEIVAWTDDGLIMAARHRKYKHIQGVQFHPESIITTEGRLMVKNFIKIVEGYEALNCIP</sequence>
<dbReference type="GO" id="GO:0004049">
    <property type="term" value="F:anthranilate synthase activity"/>
    <property type="evidence" value="ECO:0007669"/>
    <property type="project" value="UniProtKB-EC"/>
</dbReference>
<dbReference type="InterPro" id="IPR006221">
    <property type="entry name" value="TrpG/PapA_dom"/>
</dbReference>
<proteinExistence type="predicted"/>
<dbReference type="Proteomes" id="UP001054889">
    <property type="component" value="Unassembled WGS sequence"/>
</dbReference>
<evidence type="ECO:0000259" key="5">
    <source>
        <dbReference type="Pfam" id="PF00117"/>
    </source>
</evidence>
<evidence type="ECO:0000313" key="7">
    <source>
        <dbReference type="Proteomes" id="UP001054889"/>
    </source>
</evidence>
<evidence type="ECO:0000313" key="6">
    <source>
        <dbReference type="EMBL" id="GJM96410.1"/>
    </source>
</evidence>
<evidence type="ECO:0000256" key="2">
    <source>
        <dbReference type="ARBA" id="ARBA00012266"/>
    </source>
</evidence>
<dbReference type="EMBL" id="BQKI01000006">
    <property type="protein sequence ID" value="GJM96410.1"/>
    <property type="molecule type" value="Genomic_DNA"/>
</dbReference>
<dbReference type="GO" id="GO:0000162">
    <property type="term" value="P:L-tryptophan biosynthetic process"/>
    <property type="evidence" value="ECO:0007669"/>
    <property type="project" value="UniProtKB-KW"/>
</dbReference>
<dbReference type="InterPro" id="IPR017926">
    <property type="entry name" value="GATASE"/>
</dbReference>
<dbReference type="Gene3D" id="3.40.50.880">
    <property type="match status" value="2"/>
</dbReference>
<gene>
    <name evidence="6" type="primary">ga13241</name>
    <name evidence="6" type="ORF">PR202_ga13241</name>
</gene>
<dbReference type="GO" id="GO:0005829">
    <property type="term" value="C:cytosol"/>
    <property type="evidence" value="ECO:0007669"/>
    <property type="project" value="TreeGrafter"/>
</dbReference>
<evidence type="ECO:0000256" key="1">
    <source>
        <dbReference type="ARBA" id="ARBA00004873"/>
    </source>
</evidence>
<organism evidence="6 7">
    <name type="scientific">Eleusine coracana subsp. coracana</name>
    <dbReference type="NCBI Taxonomy" id="191504"/>
    <lineage>
        <taxon>Eukaryota</taxon>
        <taxon>Viridiplantae</taxon>
        <taxon>Streptophyta</taxon>
        <taxon>Embryophyta</taxon>
        <taxon>Tracheophyta</taxon>
        <taxon>Spermatophyta</taxon>
        <taxon>Magnoliopsida</taxon>
        <taxon>Liliopsida</taxon>
        <taxon>Poales</taxon>
        <taxon>Poaceae</taxon>
        <taxon>PACMAD clade</taxon>
        <taxon>Chloridoideae</taxon>
        <taxon>Cynodonteae</taxon>
        <taxon>Eleusininae</taxon>
        <taxon>Eleusine</taxon>
    </lineage>
</organism>
<evidence type="ECO:0000256" key="4">
    <source>
        <dbReference type="ARBA" id="ARBA00022962"/>
    </source>
</evidence>
<dbReference type="EC" id="4.1.3.27" evidence="2"/>
<protein>
    <recommendedName>
        <fullName evidence="2">anthranilate synthase</fullName>
        <ecNumber evidence="2">4.1.3.27</ecNumber>
    </recommendedName>
</protein>
<comment type="caution">
    <text evidence="6">The sequence shown here is derived from an EMBL/GenBank/DDBJ whole genome shotgun (WGS) entry which is preliminary data.</text>
</comment>
<dbReference type="PANTHER" id="PTHR43418">
    <property type="entry name" value="MULTIFUNCTIONAL TRYPTOPHAN BIOSYNTHESIS PROTEIN-RELATED"/>
    <property type="match status" value="1"/>
</dbReference>
<evidence type="ECO:0000256" key="3">
    <source>
        <dbReference type="ARBA" id="ARBA00022822"/>
    </source>
</evidence>
<feature type="domain" description="Glutamine amidotransferase" evidence="5">
    <location>
        <begin position="124"/>
        <end position="223"/>
    </location>
</feature>
<comment type="pathway">
    <text evidence="1">Amino-acid biosynthesis; L-tryptophan biosynthesis; L-tryptophan from chorismate: step 1/5.</text>
</comment>
<name>A0AAV5CE72_ELECO</name>
<dbReference type="PANTHER" id="PTHR43418:SF4">
    <property type="entry name" value="MULTIFUNCTIONAL TRYPTOPHAN BIOSYNTHESIS PROTEIN"/>
    <property type="match status" value="1"/>
</dbReference>
<reference evidence="6" key="2">
    <citation type="submission" date="2021-12" db="EMBL/GenBank/DDBJ databases">
        <title>Resequencing data analysis of finger millet.</title>
        <authorList>
            <person name="Hatakeyama M."/>
            <person name="Aluri S."/>
            <person name="Balachadran M.T."/>
            <person name="Sivarajan S.R."/>
            <person name="Poveda L."/>
            <person name="Shimizu-Inatsugi R."/>
            <person name="Schlapbach R."/>
            <person name="Sreeman S.M."/>
            <person name="Shimizu K.K."/>
        </authorList>
    </citation>
    <scope>NUCLEOTIDE SEQUENCE</scope>
</reference>
<dbReference type="PRINTS" id="PR00097">
    <property type="entry name" value="ANTSNTHASEII"/>
</dbReference>
<keyword evidence="3" id="KW-0028">Amino-acid biosynthesis</keyword>
<keyword evidence="3" id="KW-0822">Tryptophan biosynthesis</keyword>